<organism evidence="2 3">
    <name type="scientific">Paramuricea clavata</name>
    <name type="common">Red gorgonian</name>
    <name type="synonym">Violescent sea-whip</name>
    <dbReference type="NCBI Taxonomy" id="317549"/>
    <lineage>
        <taxon>Eukaryota</taxon>
        <taxon>Metazoa</taxon>
        <taxon>Cnidaria</taxon>
        <taxon>Anthozoa</taxon>
        <taxon>Octocorallia</taxon>
        <taxon>Malacalcyonacea</taxon>
        <taxon>Plexauridae</taxon>
        <taxon>Paramuricea</taxon>
    </lineage>
</organism>
<dbReference type="Proteomes" id="UP001152795">
    <property type="component" value="Unassembled WGS sequence"/>
</dbReference>
<dbReference type="AlphaFoldDB" id="A0A7D9HIY9"/>
<protein>
    <submittedName>
        <fullName evidence="2">Uncharacterized protein</fullName>
    </submittedName>
</protein>
<sequence length="92" mass="10166">MKHEIKETVRGLMANAIPLEEQGLSLNKQEFRTANISPEARLDSKAVGFWSRGVTAFFDVRVTHVNAASNQNKSTSTTFQGQENELEEAVSA</sequence>
<reference evidence="2" key="1">
    <citation type="submission" date="2020-04" db="EMBL/GenBank/DDBJ databases">
        <authorList>
            <person name="Alioto T."/>
            <person name="Alioto T."/>
            <person name="Gomez Garrido J."/>
        </authorList>
    </citation>
    <scope>NUCLEOTIDE SEQUENCE</scope>
    <source>
        <strain evidence="2">A484AB</strain>
    </source>
</reference>
<comment type="caution">
    <text evidence="2">The sequence shown here is derived from an EMBL/GenBank/DDBJ whole genome shotgun (WGS) entry which is preliminary data.</text>
</comment>
<evidence type="ECO:0000313" key="2">
    <source>
        <dbReference type="EMBL" id="CAB3981843.1"/>
    </source>
</evidence>
<name>A0A7D9HIY9_PARCT</name>
<gene>
    <name evidence="2" type="ORF">PACLA_8A076405</name>
</gene>
<keyword evidence="3" id="KW-1185">Reference proteome</keyword>
<accession>A0A7D9HIY9</accession>
<dbReference type="EMBL" id="CACRXK020000433">
    <property type="protein sequence ID" value="CAB3981843.1"/>
    <property type="molecule type" value="Genomic_DNA"/>
</dbReference>
<evidence type="ECO:0000313" key="3">
    <source>
        <dbReference type="Proteomes" id="UP001152795"/>
    </source>
</evidence>
<proteinExistence type="predicted"/>
<evidence type="ECO:0000256" key="1">
    <source>
        <dbReference type="SAM" id="MobiDB-lite"/>
    </source>
</evidence>
<feature type="compositionally biased region" description="Polar residues" evidence="1">
    <location>
        <begin position="70"/>
        <end position="83"/>
    </location>
</feature>
<feature type="region of interest" description="Disordered" evidence="1">
    <location>
        <begin position="70"/>
        <end position="92"/>
    </location>
</feature>